<proteinExistence type="predicted"/>
<evidence type="ECO:0008006" key="3">
    <source>
        <dbReference type="Google" id="ProtNLM"/>
    </source>
</evidence>
<dbReference type="Proteomes" id="UP001210231">
    <property type="component" value="Unassembled WGS sequence"/>
</dbReference>
<comment type="caution">
    <text evidence="1">The sequence shown here is derived from an EMBL/GenBank/DDBJ whole genome shotgun (WGS) entry which is preliminary data.</text>
</comment>
<evidence type="ECO:0000313" key="2">
    <source>
        <dbReference type="Proteomes" id="UP001210231"/>
    </source>
</evidence>
<protein>
    <recommendedName>
        <fullName evidence="3">Toxin-antitoxin system YwqK family antitoxin</fullName>
    </recommendedName>
</protein>
<gene>
    <name evidence="1" type="ORF">O3P16_01120</name>
</gene>
<dbReference type="Gene3D" id="2.20.110.10">
    <property type="entry name" value="Histone H3 K4-specific methyltransferase SET7/9 N-terminal domain"/>
    <property type="match status" value="2"/>
</dbReference>
<dbReference type="PANTHER" id="PTHR33706">
    <property type="entry name" value="MORN VARIANT REPEAT PROTEIN"/>
    <property type="match status" value="1"/>
</dbReference>
<dbReference type="PANTHER" id="PTHR33706:SF1">
    <property type="entry name" value="TPR REPEAT PROTEIN"/>
    <property type="match status" value="1"/>
</dbReference>
<dbReference type="InterPro" id="IPR011652">
    <property type="entry name" value="MORN_2"/>
</dbReference>
<evidence type="ECO:0000313" key="1">
    <source>
        <dbReference type="EMBL" id="MDA3613392.1"/>
    </source>
</evidence>
<dbReference type="RefSeq" id="WP_407029723.1">
    <property type="nucleotide sequence ID" value="NZ_JAQGEF010000001.1"/>
</dbReference>
<name>A0ABT4UGE0_9BACT</name>
<keyword evidence="2" id="KW-1185">Reference proteome</keyword>
<dbReference type="EMBL" id="JAQGEF010000001">
    <property type="protein sequence ID" value="MDA3613392.1"/>
    <property type="molecule type" value="Genomic_DNA"/>
</dbReference>
<reference evidence="1 2" key="1">
    <citation type="submission" date="2022-12" db="EMBL/GenBank/DDBJ databases">
        <title>Chitinophagaceae gen. sp. nov., a new member of the family Chitinophagaceae, isolated from soil in a chemical factory.</title>
        <authorList>
            <person name="Ke Z."/>
        </authorList>
    </citation>
    <scope>NUCLEOTIDE SEQUENCE [LARGE SCALE GENOMIC DNA]</scope>
    <source>
        <strain evidence="1 2">LY-5</strain>
    </source>
</reference>
<organism evidence="1 2">
    <name type="scientific">Polluticaenibacter yanchengensis</name>
    <dbReference type="NCBI Taxonomy" id="3014562"/>
    <lineage>
        <taxon>Bacteria</taxon>
        <taxon>Pseudomonadati</taxon>
        <taxon>Bacteroidota</taxon>
        <taxon>Chitinophagia</taxon>
        <taxon>Chitinophagales</taxon>
        <taxon>Chitinophagaceae</taxon>
        <taxon>Polluticaenibacter</taxon>
    </lineage>
</organism>
<dbReference type="Pfam" id="PF07661">
    <property type="entry name" value="MORN_2"/>
    <property type="match status" value="4"/>
</dbReference>
<dbReference type="SUPFAM" id="SSF82185">
    <property type="entry name" value="Histone H3 K4-specific methyltransferase SET7/9 N-terminal domain"/>
    <property type="match status" value="2"/>
</dbReference>
<accession>A0ABT4UGE0</accession>
<sequence length="278" mass="31766">MLKLLLISQLAIVSLTDVFFETKGQENVQNASGFEISGLNSTPVNNIPSQLNIPIDNKNAYYKQELDNGYSQIIAIATDSKQKSKWTYKKNKLEGEAITYYSNGNIAFKGNYKDNMPDGTWQFFDTSGTLYLQQSFNADQFHAVKRAVTNYNYKTKSTFPIVNDIVKEKSSIPTVLKRQKLFASPIVQHTMINWQYAFPHGEIKRYGVNGIILEEGEYKNGYKYGIWNSYNAQGELIESGPYIHNVKSGRWKNYSNGKVQKIETFKNGTSTYIKQFRS</sequence>